<dbReference type="InterPro" id="IPR027417">
    <property type="entry name" value="P-loop_NTPase"/>
</dbReference>
<evidence type="ECO:0000313" key="4">
    <source>
        <dbReference type="Proteomes" id="UP001521116"/>
    </source>
</evidence>
<dbReference type="SUPFAM" id="SSF52540">
    <property type="entry name" value="P-loop containing nucleoside triphosphate hydrolases"/>
    <property type="match status" value="1"/>
</dbReference>
<dbReference type="Proteomes" id="UP001521116">
    <property type="component" value="Unassembled WGS sequence"/>
</dbReference>
<feature type="compositionally biased region" description="Polar residues" evidence="1">
    <location>
        <begin position="333"/>
        <end position="345"/>
    </location>
</feature>
<dbReference type="EMBL" id="JAJVDC020000024">
    <property type="protein sequence ID" value="KAL1633086.1"/>
    <property type="molecule type" value="Genomic_DNA"/>
</dbReference>
<organism evidence="3 4">
    <name type="scientific">Neofusicoccum ribis</name>
    <dbReference type="NCBI Taxonomy" id="45134"/>
    <lineage>
        <taxon>Eukaryota</taxon>
        <taxon>Fungi</taxon>
        <taxon>Dikarya</taxon>
        <taxon>Ascomycota</taxon>
        <taxon>Pezizomycotina</taxon>
        <taxon>Dothideomycetes</taxon>
        <taxon>Dothideomycetes incertae sedis</taxon>
        <taxon>Botryosphaeriales</taxon>
        <taxon>Botryosphaeriaceae</taxon>
        <taxon>Neofusicoccum</taxon>
    </lineage>
</organism>
<dbReference type="PANTHER" id="PTHR46082:SF6">
    <property type="entry name" value="AAA+ ATPASE DOMAIN-CONTAINING PROTEIN-RELATED"/>
    <property type="match status" value="1"/>
</dbReference>
<comment type="caution">
    <text evidence="3">The sequence shown here is derived from an EMBL/GenBank/DDBJ whole genome shotgun (WGS) entry which is preliminary data.</text>
</comment>
<dbReference type="Gene3D" id="3.40.50.300">
    <property type="entry name" value="P-loop containing nucleotide triphosphate hydrolases"/>
    <property type="match status" value="1"/>
</dbReference>
<feature type="region of interest" description="Disordered" evidence="1">
    <location>
        <begin position="333"/>
        <end position="378"/>
    </location>
</feature>
<keyword evidence="4" id="KW-1185">Reference proteome</keyword>
<accession>A0ABR3T189</accession>
<feature type="region of interest" description="Disordered" evidence="1">
    <location>
        <begin position="66"/>
        <end position="94"/>
    </location>
</feature>
<feature type="domain" description="NB-ARC" evidence="2">
    <location>
        <begin position="491"/>
        <end position="616"/>
    </location>
</feature>
<dbReference type="SUPFAM" id="SSF48452">
    <property type="entry name" value="TPR-like"/>
    <property type="match status" value="1"/>
</dbReference>
<reference evidence="3 4" key="1">
    <citation type="submission" date="2024-02" db="EMBL/GenBank/DDBJ databases">
        <title>De novo assembly and annotation of 12 fungi associated with fruit tree decline syndrome in Ontario, Canada.</title>
        <authorList>
            <person name="Sulman M."/>
            <person name="Ellouze W."/>
            <person name="Ilyukhin E."/>
        </authorList>
    </citation>
    <scope>NUCLEOTIDE SEQUENCE [LARGE SCALE GENOMIC DNA]</scope>
    <source>
        <strain evidence="3 4">M1-105</strain>
    </source>
</reference>
<sequence length="1224" mass="135515">MEPTGVSVVDPTEDLRTEKMPFERSTVTTTEAVPEVANFLHPDISQSGLPPTPTRRSTIAQDVPLQSPTHAGDGTVHAKARTSTISHPPRSRSRRQVVGVALTSQDIYCRHEAERLYAGKLKQMPPPEDLEKEWREHVRPRLAVDVLTVIEKLPKSLTRNETVVELELCMAGYAKENDLKVDLRPTVWLRCGSKKCRKAVRSAVQPLAYLNDFVNKRIEIRCRGPYPAAFVPIEPTQPGIRVVDDNCVIHLHVETADNQQSSACGTRLLVTVCREEEIVAQQSSTIGGMISLPTRKTTSEDSTATVPDHKSILHGLTTGHGLVDLYTDALKSKSNVPGTDESASQSETDSDDAALEDDSEEESEEDDSDESVASAECPPGLCEDELKLVSWTRVEGLGLSTLGSSGSWVVRGSSLLGVIVASYKHDPYVHMIPAEKIFADINGLYGPEANPIGVTLPCPETAEEQQAGFVWNVPRKPISFFTGRVEVLNEIQRLLETTEGKIQKIIVITGIGGMGKSEICLKFVQERRIDFAGIVWVDVSNPSKATRDLIKTAAKLGSSVQNLEEAIQVLSSVTTRSLIVLDNADDPREDYRKYFPTGTNWSILFTSRNPKCANQSTFFSIKLGPMSSPESVSLLLRTIGHPETPSNESSAKPVAEVLGYHPLALVQAGTYIAEGHCSLAGYPIEYEQRYHPLLHFKTPKAQSRYTNLYTTFEASALELQRFGDPMAQEALFLLETLSLFHFSKFPMEVLKEAWASALQAMNARAKDQDEPDVDGLSGDHAEILSKALPVSSYQWESSRLRRTLRLLKSYSLITTDDKKNISMNSLIQAWARYRQTPFKSAELAGSIIALSYHSSTVWTDLETQMRPHIEAFLNNGAKLLRSRADIPSEVQVGFCCAKILLQMREDGMLHDYLSHIFEKLGKDPRRPTVYLLPLYKIAALNLLDIGNATDSVEMWLQIQSIEKVSLLRKHPNIPPEAHPSMLATLHELAGAYQATGMVQEAVDMHEHTVRIKIQTLPEEHPSLLASQHQLSRAYQATGHTDEAIQLLEHVVRVQAKTLAEAHPKRLASEHQLAHLYQNSGHNEKAAALLEHVVRVQQGALAETHPDRLASEHELACAYKAAGRTGEAVQLLEHVVTVQRKTLPEAHPDRRLSEDALDVFRQRSRLARIKGLRSHRKGGSVDVSKKPVSDAAFNQAQIANSKRVAFAQSGSSAQRVQGKRDQDFA</sequence>
<gene>
    <name evidence="3" type="ORF">SLS56_003157</name>
</gene>
<name>A0ABR3T189_9PEZI</name>
<evidence type="ECO:0000313" key="3">
    <source>
        <dbReference type="EMBL" id="KAL1633086.1"/>
    </source>
</evidence>
<dbReference type="Pfam" id="PF00931">
    <property type="entry name" value="NB-ARC"/>
    <property type="match status" value="1"/>
</dbReference>
<proteinExistence type="predicted"/>
<dbReference type="Pfam" id="PF13424">
    <property type="entry name" value="TPR_12"/>
    <property type="match status" value="2"/>
</dbReference>
<protein>
    <recommendedName>
        <fullName evidence="2">NB-ARC domain-containing protein</fullName>
    </recommendedName>
</protein>
<feature type="compositionally biased region" description="Acidic residues" evidence="1">
    <location>
        <begin position="348"/>
        <end position="370"/>
    </location>
</feature>
<evidence type="ECO:0000259" key="2">
    <source>
        <dbReference type="Pfam" id="PF00931"/>
    </source>
</evidence>
<dbReference type="PANTHER" id="PTHR46082">
    <property type="entry name" value="ATP/GTP-BINDING PROTEIN-RELATED"/>
    <property type="match status" value="1"/>
</dbReference>
<dbReference type="Gene3D" id="1.25.40.10">
    <property type="entry name" value="Tetratricopeptide repeat domain"/>
    <property type="match status" value="1"/>
</dbReference>
<evidence type="ECO:0000256" key="1">
    <source>
        <dbReference type="SAM" id="MobiDB-lite"/>
    </source>
</evidence>
<dbReference type="InterPro" id="IPR011990">
    <property type="entry name" value="TPR-like_helical_dom_sf"/>
</dbReference>
<dbReference type="InterPro" id="IPR053137">
    <property type="entry name" value="NLR-like"/>
</dbReference>
<dbReference type="InterPro" id="IPR002182">
    <property type="entry name" value="NB-ARC"/>
</dbReference>